<evidence type="ECO:0000256" key="7">
    <source>
        <dbReference type="ARBA" id="ARBA00065954"/>
    </source>
</evidence>
<evidence type="ECO:0000256" key="9">
    <source>
        <dbReference type="ARBA" id="ARBA00067550"/>
    </source>
</evidence>
<evidence type="ECO:0000313" key="14">
    <source>
        <dbReference type="Ensembl" id="ENSNNAP00000029815.1"/>
    </source>
</evidence>
<dbReference type="SMART" id="SM00032">
    <property type="entry name" value="CCP"/>
    <property type="match status" value="4"/>
</dbReference>
<dbReference type="FunFam" id="2.10.70.10:FF:000068">
    <property type="entry name" value="Pappalysin 1"/>
    <property type="match status" value="1"/>
</dbReference>
<feature type="disulfide bond" evidence="12">
    <location>
        <begin position="995"/>
        <end position="1038"/>
    </location>
</feature>
<dbReference type="FunFam" id="2.10.70.10:FF:000057">
    <property type="entry name" value="Pappalysin 1"/>
    <property type="match status" value="1"/>
</dbReference>
<evidence type="ECO:0000313" key="15">
    <source>
        <dbReference type="Proteomes" id="UP000694559"/>
    </source>
</evidence>
<dbReference type="InterPro" id="IPR043543">
    <property type="entry name" value="PAPPA/PAPPA2"/>
</dbReference>
<dbReference type="Proteomes" id="UP000694559">
    <property type="component" value="Unplaced"/>
</dbReference>
<comment type="caution">
    <text evidence="12">Lacks conserved residue(s) required for the propagation of feature annotation.</text>
</comment>
<comment type="similarity">
    <text evidence="1">Belongs to the peptidase M43B family.</text>
</comment>
<feature type="domain" description="Sushi" evidence="13">
    <location>
        <begin position="863"/>
        <end position="924"/>
    </location>
</feature>
<dbReference type="InterPro" id="IPR000436">
    <property type="entry name" value="Sushi_SCR_CCP_dom"/>
</dbReference>
<dbReference type="PANTHER" id="PTHR46130">
    <property type="entry name" value="LAMGL DOMAIN-CONTAINING PROTEIN"/>
    <property type="match status" value="1"/>
</dbReference>
<feature type="domain" description="Sushi" evidence="13">
    <location>
        <begin position="993"/>
        <end position="1053"/>
    </location>
</feature>
<sequence length="1209" mass="134869">KSRQMRWMACVFCRYRREWEVGALEIPPAASYRGGIQQVLTSSGEPVAEVLSSKSKVSMLTSLSYPCFRAYLDVKELKTRLNLNGSTHLNIFFANSSEEVLAGMATFPWDKEALVHLGGIVLNPSFYGIVGHTHTMIHEVGHSLGLYHVFKGVSEIFSCSDPCMETEPSFETGDLCHDTNPTPTHKVCGDPPANSNMCGLRNFQNTPFNNFMSYADDDCTNSFTPNQVARMHCYLDLVYQSWQHIKKPAPIAITPQIVDQTETSVTLEWFPPIDRHFFEREVGSSCELCGEERILVQYASSASSPMPCDPSGHWSPRGAEGHPDVEQPCKPDVRTWTPNSAVIKQTVPPACPEPQGCYLQLQFQYPVIPESLTIWVTYVSPEWDSKEAINDIKLLMVGGENISLGPQNFFCDIPMTIRLDTEKMKDEVRGIQIYTLDEQLEIDAAMITSVPQSSQCRKCQPIHYKVSRDPPFQKGPSFLISDLSRTFVDTELKDGTPYHYRVSVVSEQKESEPSPTLSYTHGKGFCGDGIIQKDLGEECDDMNKVNHDGCSLFCRQELSFNCVDEPSRCYFHDGDGVCEEFEQTTSITDCGIYTPKGFLDQWASNVSVSHHNEKCPATVVAGQPAANQMCRTKEYDFNDAMAQYAWYPCTANHTHTIFWLKAFYNQPMVAAAVIIHLVTDGTWLEMDLDQKQETIFVQLVDTKNQSHDLGEHGLSCRKNPLIIPVVHDLSQHFYRTGAILITFRSQYVAISGVALRSFQNFDPIAVSSCQSGQTYSPAEQSCVPHSCKTMDCQELEIENAMLTFTDGGHYNGAQCNVTCQTGYVLQAHRTNDLPQSQVGGTGPSTTMTCLDGEWNKQVSCEPIDCRIPDQHHVYPATFNCSEGTTFGKKCSFTCKPPAQLKGSNNHLTCLEDGLWSFPEALCELMCRAPPSIPNADLQTGRCQVQKHKVGSSCKYKCRPGYHVPGPSQKTRKRTFKIQCAQDGTWLEGSCIPVTCDPPPSKFHGLYHCTNGFQFDSVCHIKCKEEDLQSGHETNVIRCRKDGNWSGSFHLCAEMQGHCSPPKQLSGGLKLQCPDGSGIGAECTILCSEHHTEPILLPANETLQAIQHWMKPARVKVRKVVCTGERKWYPCPSLVRCIKGCEPFGGDNYCDPVNNRAFCNYDDGDCCVSTVKTKKVIPFPMSCDLQGDCACLDPNAEEHNQQDHHGFNFA</sequence>
<keyword evidence="3" id="KW-0677">Repeat</keyword>
<evidence type="ECO:0000256" key="6">
    <source>
        <dbReference type="ARBA" id="ARBA00052840"/>
    </source>
</evidence>
<dbReference type="Gene3D" id="2.60.40.10">
    <property type="entry name" value="Immunoglobulins"/>
    <property type="match status" value="1"/>
</dbReference>
<dbReference type="InterPro" id="IPR003961">
    <property type="entry name" value="FN3_dom"/>
</dbReference>
<dbReference type="GO" id="GO:0006508">
    <property type="term" value="P:proteolysis"/>
    <property type="evidence" value="ECO:0007669"/>
    <property type="project" value="TreeGrafter"/>
</dbReference>
<name>A0A8C6YK61_NAJNA</name>
<keyword evidence="15" id="KW-1185">Reference proteome</keyword>
<dbReference type="InterPro" id="IPR058897">
    <property type="entry name" value="PAPPA_SD_C"/>
</dbReference>
<dbReference type="InterPro" id="IPR036116">
    <property type="entry name" value="FN3_sf"/>
</dbReference>
<dbReference type="SMART" id="SM00004">
    <property type="entry name" value="NL"/>
    <property type="match status" value="1"/>
</dbReference>
<dbReference type="NCBIfam" id="TIGR02232">
    <property type="entry name" value="myxo_disulf_rpt"/>
    <property type="match status" value="1"/>
</dbReference>
<evidence type="ECO:0000256" key="5">
    <source>
        <dbReference type="ARBA" id="ARBA00023180"/>
    </source>
</evidence>
<dbReference type="GO" id="GO:0005615">
    <property type="term" value="C:extracellular space"/>
    <property type="evidence" value="ECO:0007669"/>
    <property type="project" value="TreeGrafter"/>
</dbReference>
<dbReference type="Ensembl" id="ENSNNAT00000031282.1">
    <property type="protein sequence ID" value="ENSNNAP00000029815.1"/>
    <property type="gene ID" value="ENSNNAG00000019110.1"/>
</dbReference>
<dbReference type="FunFam" id="2.10.70.10:FF:000061">
    <property type="entry name" value="Pappalysin 1"/>
    <property type="match status" value="1"/>
</dbReference>
<protein>
    <recommendedName>
        <fullName evidence="9">Pappalysin-1</fullName>
        <ecNumber evidence="8">3.4.24.79</ecNumber>
    </recommendedName>
    <alternativeName>
        <fullName evidence="10">Insulin-like growth factor-dependent IGF-binding protein 4 protease</fullName>
    </alternativeName>
    <alternativeName>
        <fullName evidence="11">Pregnancy-associated plasma protein A</fullName>
    </alternativeName>
</protein>
<evidence type="ECO:0000256" key="2">
    <source>
        <dbReference type="ARBA" id="ARBA00022729"/>
    </source>
</evidence>
<dbReference type="FunFam" id="2.10.70.10:FF:000045">
    <property type="entry name" value="Pappalysin 1"/>
    <property type="match status" value="1"/>
</dbReference>
<gene>
    <name evidence="14" type="primary">PAPPA</name>
</gene>
<evidence type="ECO:0000256" key="1">
    <source>
        <dbReference type="ARBA" id="ARBA00008721"/>
    </source>
</evidence>
<evidence type="ECO:0000256" key="11">
    <source>
        <dbReference type="ARBA" id="ARBA00077848"/>
    </source>
</evidence>
<reference evidence="14" key="1">
    <citation type="submission" date="2025-08" db="UniProtKB">
        <authorList>
            <consortium name="Ensembl"/>
        </authorList>
    </citation>
    <scope>IDENTIFICATION</scope>
</reference>
<organism evidence="14 15">
    <name type="scientific">Naja naja</name>
    <name type="common">Indian cobra</name>
    <dbReference type="NCBI Taxonomy" id="35670"/>
    <lineage>
        <taxon>Eukaryota</taxon>
        <taxon>Metazoa</taxon>
        <taxon>Chordata</taxon>
        <taxon>Craniata</taxon>
        <taxon>Vertebrata</taxon>
        <taxon>Euteleostomi</taxon>
        <taxon>Lepidosauria</taxon>
        <taxon>Squamata</taxon>
        <taxon>Bifurcata</taxon>
        <taxon>Unidentata</taxon>
        <taxon>Episquamata</taxon>
        <taxon>Toxicofera</taxon>
        <taxon>Serpentes</taxon>
        <taxon>Colubroidea</taxon>
        <taxon>Elapidae</taxon>
        <taxon>Elapinae</taxon>
        <taxon>Naja</taxon>
    </lineage>
</organism>
<dbReference type="EC" id="3.4.24.79" evidence="8"/>
<dbReference type="PROSITE" id="PS50923">
    <property type="entry name" value="SUSHI"/>
    <property type="match status" value="2"/>
</dbReference>
<dbReference type="SUPFAM" id="SSF57535">
    <property type="entry name" value="Complement control module/SCR domain"/>
    <property type="match status" value="4"/>
</dbReference>
<dbReference type="Pfam" id="PF25900">
    <property type="entry name" value="PAPPA"/>
    <property type="match status" value="1"/>
</dbReference>
<dbReference type="Gene3D" id="2.10.70.10">
    <property type="entry name" value="Complement Module, domain 1"/>
    <property type="match status" value="4"/>
</dbReference>
<dbReference type="CDD" id="cd00063">
    <property type="entry name" value="FN3"/>
    <property type="match status" value="1"/>
</dbReference>
<accession>A0A8C6YK61</accession>
<dbReference type="InterPro" id="IPR013783">
    <property type="entry name" value="Ig-like_fold"/>
</dbReference>
<evidence type="ECO:0000256" key="4">
    <source>
        <dbReference type="ARBA" id="ARBA00023157"/>
    </source>
</evidence>
<dbReference type="SUPFAM" id="SSF49265">
    <property type="entry name" value="Fibronectin type III"/>
    <property type="match status" value="1"/>
</dbReference>
<evidence type="ECO:0000256" key="10">
    <source>
        <dbReference type="ARBA" id="ARBA00075042"/>
    </source>
</evidence>
<evidence type="ECO:0000259" key="13">
    <source>
        <dbReference type="PROSITE" id="PS50923"/>
    </source>
</evidence>
<keyword evidence="2" id="KW-0732">Signal</keyword>
<comment type="subunit">
    <text evidence="7">Homodimer; disulfide-linked. In pregnancy serum, predominantly found as a disulfide-linked 2:2 heterotetramer with the proform of PRG2.</text>
</comment>
<dbReference type="PANTHER" id="PTHR46130:SF2">
    <property type="entry name" value="PAPPALYSIN-1"/>
    <property type="match status" value="1"/>
</dbReference>
<comment type="catalytic activity">
    <reaction evidence="6">
        <text>Cleavage of the 135-Met-|-Lys-136 bond in insulin-like growth factor binding protein (IGFBP)-4, and the 143-Ser-|-Lys-144 bond in IGFBP-5.</text>
        <dbReference type="EC" id="3.4.24.79"/>
    </reaction>
</comment>
<evidence type="ECO:0000256" key="8">
    <source>
        <dbReference type="ARBA" id="ARBA00066853"/>
    </source>
</evidence>
<evidence type="ECO:0000256" key="12">
    <source>
        <dbReference type="PROSITE-ProRule" id="PRU00302"/>
    </source>
</evidence>
<reference evidence="14" key="2">
    <citation type="submission" date="2025-09" db="UniProtKB">
        <authorList>
            <consortium name="Ensembl"/>
        </authorList>
    </citation>
    <scope>IDENTIFICATION</scope>
</reference>
<dbReference type="InterPro" id="IPR000800">
    <property type="entry name" value="Notch_dom"/>
</dbReference>
<dbReference type="AlphaFoldDB" id="A0A8C6YK61"/>
<dbReference type="CDD" id="cd00033">
    <property type="entry name" value="CCP"/>
    <property type="match status" value="3"/>
</dbReference>
<dbReference type="Gene3D" id="3.40.390.10">
    <property type="entry name" value="Collagenase (Catalytic Domain)"/>
    <property type="match status" value="1"/>
</dbReference>
<dbReference type="OMA" id="KQVVCEP"/>
<proteinExistence type="inferred from homology"/>
<dbReference type="InterPro" id="IPR008754">
    <property type="entry name" value="Peptidase_M43"/>
</dbReference>
<dbReference type="InterPro" id="IPR035976">
    <property type="entry name" value="Sushi/SCR/CCP_sf"/>
</dbReference>
<keyword evidence="5" id="KW-0325">Glycoprotein</keyword>
<keyword evidence="4 12" id="KW-1015">Disulfide bond</keyword>
<dbReference type="GeneTree" id="ENSGT00940000156654"/>
<evidence type="ECO:0000256" key="3">
    <source>
        <dbReference type="ARBA" id="ARBA00022737"/>
    </source>
</evidence>
<dbReference type="Pfam" id="PF00084">
    <property type="entry name" value="Sushi"/>
    <property type="match status" value="3"/>
</dbReference>
<dbReference type="OrthoDB" id="536211at2759"/>
<dbReference type="InterPro" id="IPR011936">
    <property type="entry name" value="Myxo_disulph_rpt"/>
</dbReference>
<dbReference type="CDD" id="cd04275">
    <property type="entry name" value="ZnMc_pappalysin_like"/>
    <property type="match status" value="1"/>
</dbReference>
<dbReference type="Pfam" id="PF05572">
    <property type="entry name" value="Peptidase_M43"/>
    <property type="match status" value="1"/>
</dbReference>
<dbReference type="SUPFAM" id="SSF55486">
    <property type="entry name" value="Metalloproteases ('zincins'), catalytic domain"/>
    <property type="match status" value="1"/>
</dbReference>
<dbReference type="GO" id="GO:0004222">
    <property type="term" value="F:metalloendopeptidase activity"/>
    <property type="evidence" value="ECO:0007669"/>
    <property type="project" value="TreeGrafter"/>
</dbReference>
<dbReference type="GO" id="GO:0007166">
    <property type="term" value="P:cell surface receptor signaling pathway"/>
    <property type="evidence" value="ECO:0007669"/>
    <property type="project" value="TreeGrafter"/>
</dbReference>
<keyword evidence="12" id="KW-0768">Sushi</keyword>
<dbReference type="InterPro" id="IPR024079">
    <property type="entry name" value="MetalloPept_cat_dom_sf"/>
</dbReference>